<dbReference type="NCBIfam" id="TIGR00231">
    <property type="entry name" value="small_GTP"/>
    <property type="match status" value="1"/>
</dbReference>
<dbReference type="Gene3D" id="3.40.50.300">
    <property type="entry name" value="P-loop containing nucleotide triphosphate hydrolases"/>
    <property type="match status" value="1"/>
</dbReference>
<dbReference type="InterPro" id="IPR050209">
    <property type="entry name" value="Rab_GTPases_membrane_traffic"/>
</dbReference>
<dbReference type="FunFam" id="3.40.50.300:FF:000586">
    <property type="entry name" value="Rab family GTPase"/>
    <property type="match status" value="1"/>
</dbReference>
<dbReference type="VEuPathDB" id="AmoebaDB:ACA1_110390"/>
<dbReference type="PROSITE" id="PS51420">
    <property type="entry name" value="RHO"/>
    <property type="match status" value="1"/>
</dbReference>
<keyword evidence="4" id="KW-0472">Membrane</keyword>
<dbReference type="InterPro" id="IPR027417">
    <property type="entry name" value="P-loop_NTPase"/>
</dbReference>
<dbReference type="GeneID" id="14926066"/>
<dbReference type="PANTHER" id="PTHR47979">
    <property type="entry name" value="DRAB11-RELATED"/>
    <property type="match status" value="1"/>
</dbReference>
<keyword evidence="3" id="KW-0547">Nucleotide-binding</keyword>
<dbReference type="RefSeq" id="XP_004357180.1">
    <property type="nucleotide sequence ID" value="XM_004357124.1"/>
</dbReference>
<dbReference type="Pfam" id="PF00071">
    <property type="entry name" value="Ras"/>
    <property type="match status" value="1"/>
</dbReference>
<dbReference type="PROSITE" id="PS51419">
    <property type="entry name" value="RAB"/>
    <property type="match status" value="1"/>
</dbReference>
<dbReference type="EMBL" id="KB007806">
    <property type="protein sequence ID" value="ELR25025.1"/>
    <property type="molecule type" value="Genomic_DNA"/>
</dbReference>
<evidence type="ECO:0000313" key="7">
    <source>
        <dbReference type="Proteomes" id="UP000011083"/>
    </source>
</evidence>
<organism evidence="6 7">
    <name type="scientific">Acanthamoeba castellanii (strain ATCC 30010 / Neff)</name>
    <dbReference type="NCBI Taxonomy" id="1257118"/>
    <lineage>
        <taxon>Eukaryota</taxon>
        <taxon>Amoebozoa</taxon>
        <taxon>Discosea</taxon>
        <taxon>Longamoebia</taxon>
        <taxon>Centramoebida</taxon>
        <taxon>Acanthamoebidae</taxon>
        <taxon>Acanthamoeba</taxon>
    </lineage>
</organism>
<evidence type="ECO:0000256" key="2">
    <source>
        <dbReference type="ARBA" id="ARBA00006270"/>
    </source>
</evidence>
<dbReference type="SMART" id="SM00175">
    <property type="entry name" value="RAB"/>
    <property type="match status" value="1"/>
</dbReference>
<comment type="similarity">
    <text evidence="2">Belongs to the small GTPase superfamily. Rab family.</text>
</comment>
<sequence length="220" mass="24163">MAQQGNEYDHRFKYIVVGPSGVGKSSLLLQFTDKRFEPSHDMTIGVEFGARTVKLNGQTIKIQIWDTAGQESFKSITRSYYHGAFGALLVYDITCRDSFKYLRGWLEDIHQNAGAELVIMLVGNKADMEDRREISWEEGEQFARDNGIDCFSEVSAKTGEKVDAVFLKTAEVILDKIEQGVIASEKPEGTIRAHQAAPGRAGPGQKPAGAEKPANGGCCS</sequence>
<keyword evidence="7" id="KW-1185">Reference proteome</keyword>
<dbReference type="PRINTS" id="PR00449">
    <property type="entry name" value="RASTRNSFRMNG"/>
</dbReference>
<comment type="subcellular location">
    <subcellularLocation>
        <location evidence="1">Endomembrane system</location>
    </subcellularLocation>
</comment>
<dbReference type="GO" id="GO:0003924">
    <property type="term" value="F:GTPase activity"/>
    <property type="evidence" value="ECO:0007669"/>
    <property type="project" value="InterPro"/>
</dbReference>
<reference evidence="6 7" key="1">
    <citation type="journal article" date="2013" name="Genome Biol.">
        <title>Genome of Acanthamoeba castellanii highlights extensive lateral gene transfer and early evolution of tyrosine kinase signaling.</title>
        <authorList>
            <person name="Clarke M."/>
            <person name="Lohan A.J."/>
            <person name="Liu B."/>
            <person name="Lagkouvardos I."/>
            <person name="Roy S."/>
            <person name="Zafar N."/>
            <person name="Bertelli C."/>
            <person name="Schilde C."/>
            <person name="Kianianmomeni A."/>
            <person name="Burglin T.R."/>
            <person name="Frech C."/>
            <person name="Turcotte B."/>
            <person name="Kopec K.O."/>
            <person name="Synnott J.M."/>
            <person name="Choo C."/>
            <person name="Paponov I."/>
            <person name="Finkler A."/>
            <person name="Soon Heng Tan C."/>
            <person name="Hutchins A.P."/>
            <person name="Weinmeier T."/>
            <person name="Rattei T."/>
            <person name="Chu J.S."/>
            <person name="Gimenez G."/>
            <person name="Irimia M."/>
            <person name="Rigden D.J."/>
            <person name="Fitzpatrick D.A."/>
            <person name="Lorenzo-Morales J."/>
            <person name="Bateman A."/>
            <person name="Chiu C.H."/>
            <person name="Tang P."/>
            <person name="Hegemann P."/>
            <person name="Fromm H."/>
            <person name="Raoult D."/>
            <person name="Greub G."/>
            <person name="Miranda-Saavedra D."/>
            <person name="Chen N."/>
            <person name="Nash P."/>
            <person name="Ginger M.L."/>
            <person name="Horn M."/>
            <person name="Schaap P."/>
            <person name="Caler L."/>
            <person name="Loftus B."/>
        </authorList>
    </citation>
    <scope>NUCLEOTIDE SEQUENCE [LARGE SCALE GENOMIC DNA]</scope>
    <source>
        <strain evidence="6 7">Neff</strain>
    </source>
</reference>
<dbReference type="GO" id="GO:0005525">
    <property type="term" value="F:GTP binding"/>
    <property type="evidence" value="ECO:0007669"/>
    <property type="project" value="InterPro"/>
</dbReference>
<dbReference type="SUPFAM" id="SSF52540">
    <property type="entry name" value="P-loop containing nucleoside triphosphate hydrolases"/>
    <property type="match status" value="1"/>
</dbReference>
<evidence type="ECO:0000313" key="6">
    <source>
        <dbReference type="EMBL" id="ELR25025.1"/>
    </source>
</evidence>
<dbReference type="OrthoDB" id="9989112at2759"/>
<protein>
    <submittedName>
        <fullName evidence="6">Ras-related protein Rab-2-B</fullName>
    </submittedName>
</protein>
<dbReference type="OMA" id="NGINNCC"/>
<dbReference type="InterPro" id="IPR001806">
    <property type="entry name" value="Small_GTPase"/>
</dbReference>
<dbReference type="InterPro" id="IPR005225">
    <property type="entry name" value="Small_GTP-bd"/>
</dbReference>
<dbReference type="KEGG" id="acan:ACA1_110390"/>
<dbReference type="SMART" id="SM00174">
    <property type="entry name" value="RHO"/>
    <property type="match status" value="1"/>
</dbReference>
<dbReference type="SMART" id="SM00173">
    <property type="entry name" value="RAS"/>
    <property type="match status" value="1"/>
</dbReference>
<dbReference type="GO" id="GO:0012505">
    <property type="term" value="C:endomembrane system"/>
    <property type="evidence" value="ECO:0007669"/>
    <property type="project" value="UniProtKB-SubCell"/>
</dbReference>
<gene>
    <name evidence="6" type="ORF">ACA1_110390</name>
</gene>
<proteinExistence type="inferred from homology"/>
<evidence type="ECO:0000256" key="1">
    <source>
        <dbReference type="ARBA" id="ARBA00004308"/>
    </source>
</evidence>
<accession>L8HIJ7</accession>
<dbReference type="SMART" id="SM00176">
    <property type="entry name" value="RAN"/>
    <property type="match status" value="1"/>
</dbReference>
<dbReference type="STRING" id="1257118.L8HIJ7"/>
<feature type="region of interest" description="Disordered" evidence="5">
    <location>
        <begin position="185"/>
        <end position="220"/>
    </location>
</feature>
<dbReference type="AlphaFoldDB" id="L8HIJ7"/>
<dbReference type="PROSITE" id="PS51421">
    <property type="entry name" value="RAS"/>
    <property type="match status" value="1"/>
</dbReference>
<evidence type="ECO:0000256" key="5">
    <source>
        <dbReference type="SAM" id="MobiDB-lite"/>
    </source>
</evidence>
<evidence type="ECO:0000256" key="3">
    <source>
        <dbReference type="ARBA" id="ARBA00022741"/>
    </source>
</evidence>
<dbReference type="Proteomes" id="UP000011083">
    <property type="component" value="Unassembled WGS sequence"/>
</dbReference>
<name>L8HIJ7_ACACF</name>
<evidence type="ECO:0000256" key="4">
    <source>
        <dbReference type="ARBA" id="ARBA00023136"/>
    </source>
</evidence>